<feature type="region of interest" description="Disordered" evidence="2">
    <location>
        <begin position="1"/>
        <end position="35"/>
    </location>
</feature>
<keyword evidence="1" id="KW-0175">Coiled coil</keyword>
<comment type="caution">
    <text evidence="4">The sequence shown here is derived from an EMBL/GenBank/DDBJ whole genome shotgun (WGS) entry which is preliminary data.</text>
</comment>
<evidence type="ECO:0000313" key="4">
    <source>
        <dbReference type="EMBL" id="GMI12257.1"/>
    </source>
</evidence>
<dbReference type="Pfam" id="PF14015">
    <property type="entry name" value="DUF4231"/>
    <property type="match status" value="1"/>
</dbReference>
<evidence type="ECO:0000256" key="2">
    <source>
        <dbReference type="SAM" id="MobiDB-lite"/>
    </source>
</evidence>
<dbReference type="InterPro" id="IPR025325">
    <property type="entry name" value="DUF4231"/>
</dbReference>
<evidence type="ECO:0000313" key="5">
    <source>
        <dbReference type="Proteomes" id="UP001165160"/>
    </source>
</evidence>
<dbReference type="Pfam" id="PF18181">
    <property type="entry name" value="SLATT_1"/>
    <property type="match status" value="1"/>
</dbReference>
<keyword evidence="5" id="KW-1185">Reference proteome</keyword>
<proteinExistence type="predicted"/>
<organism evidence="4 5">
    <name type="scientific">Triparma verrucosa</name>
    <dbReference type="NCBI Taxonomy" id="1606542"/>
    <lineage>
        <taxon>Eukaryota</taxon>
        <taxon>Sar</taxon>
        <taxon>Stramenopiles</taxon>
        <taxon>Ochrophyta</taxon>
        <taxon>Bolidophyceae</taxon>
        <taxon>Parmales</taxon>
        <taxon>Triparmaceae</taxon>
        <taxon>Triparma</taxon>
    </lineage>
</organism>
<feature type="compositionally biased region" description="Polar residues" evidence="2">
    <location>
        <begin position="1"/>
        <end position="21"/>
    </location>
</feature>
<accession>A0A9W7KUL9</accession>
<feature type="domain" description="SMODS and SLOG-associating 2TM effector" evidence="3">
    <location>
        <begin position="1075"/>
        <end position="1196"/>
    </location>
</feature>
<evidence type="ECO:0000259" key="3">
    <source>
        <dbReference type="Pfam" id="PF18181"/>
    </source>
</evidence>
<dbReference type="InterPro" id="IPR040884">
    <property type="entry name" value="SLATT_1"/>
</dbReference>
<feature type="coiled-coil region" evidence="1">
    <location>
        <begin position="476"/>
        <end position="503"/>
    </location>
</feature>
<evidence type="ECO:0000256" key="1">
    <source>
        <dbReference type="SAM" id="Coils"/>
    </source>
</evidence>
<gene>
    <name evidence="4" type="ORF">TrVE_jg10500</name>
</gene>
<name>A0A9W7KUL9_9STRA</name>
<dbReference type="AlphaFoldDB" id="A0A9W7KUL9"/>
<feature type="region of interest" description="Disordered" evidence="2">
    <location>
        <begin position="148"/>
        <end position="169"/>
    </location>
</feature>
<protein>
    <recommendedName>
        <fullName evidence="3">SMODS and SLOG-associating 2TM effector domain-containing protein</fullName>
    </recommendedName>
</protein>
<feature type="compositionally biased region" description="Basic and acidic residues" evidence="2">
    <location>
        <begin position="1207"/>
        <end position="1221"/>
    </location>
</feature>
<sequence length="1221" mass="135455">MNTNMSMPEFSVPSTSANMPSNPLDGVSMPSNPSSMVGGLAGSAASPMSLLNGSPASRNLPDGLMSAGQQKLGGLSNLQMPNGVAMPNVVVMPTSAAQFQVPQHLNTSIPTINIDANSMNGSNFANQMAQFSLPSSTPAAAKSEAAMFNDDRHDDDTSDVGSDEEDDAKNKLQDLQAKAIFSLVEDISISTKTGNTDSKLLFLTNRQARQIDLDDLDKFMQAMDIHPKPKLVMNFMPSFASASRVQSKLNHWKYQEGKIGIEEAYDVGEKDLEGMEDTDRRIGVFLRETVLPMAVQTNALIILTFDHCNLSKAMGTMVQTEAAKAGGKLPFTVINVGFATAYEEQSKRSGSVCQQLRLGSKRWRQAEKRVHKAVTSEYGEDRINWNLHIAPPDACTHYIIVDAVKEDKNGKLSVERGVGRNLQKNLVEAFARDLPSIGFQTLSHNHPHGFKGMISTSNYVERGMPLLLVDSRAQNLKEAPKSLKEARKKLEEVEKELNESEFGTYNFYHASNWSFLHSCIERVQGRAGSSGDSKNQGKRICDILRKHRESEARMEAEQSDAVNANSRDPSVAVKNAIKIIMDLEKQRAKFDSVNRTNHEMRAMDNLQEWVDYAAESVDEMDKVLEKQCERWMSHGGILAKRVDELLESELFTEGAKYTTVDRGNTGRGKEMKWCRVAKVNRDAGVHTANVKVFLQRKIEEWRKIDYGCYVGERFDIEMYIAAINLLSSKNLYSRNIADIEGIKATIKKVAKIDRLPDDNSNEGMQIIQMAWDKVDIFNAESSTQKKLAKISYVLLLLVGAAVSICTILSLNEAPFFPVAKTDEIIIGLTLTGSAITAFVNFSSPSTKWQQLRGAALALESEIWRFRTRSGPYGAAVGNGGTNASRAAEERLQNFSELIKQHVLQSATVLNTGFLSKFDGLANELDQTNPTIKQKLPKKIRGSVAKVYADDAGMVTKVDIEINTPEDGKKKAKKKVKPQFLRDVSKEKIQKQTSSFGDEGWMKIEEGQIEEGELVSVEEEVQPSIVAMPKFLSSVYKHGQYPNATVGGTFKQANVNSAGVDKLEDDHHSPLTADGYLKLRVRPQLRFYQSRLPRYSRMRGSFETFLLLGSLTGTLLAFMNMSQWAAVPAALTAMITAYAEFHGTEKKLLRYSDSISSLDTILLWWRTLTDVEKASMKNIDDLIESCEGIFQGERQAWVSTSLKTGMKGKKDGDDKDGEDKKQ</sequence>
<reference evidence="5" key="1">
    <citation type="journal article" date="2023" name="Commun. Biol.">
        <title>Genome analysis of Parmales, the sister group of diatoms, reveals the evolutionary specialization of diatoms from phago-mixotrophs to photoautotrophs.</title>
        <authorList>
            <person name="Ban H."/>
            <person name="Sato S."/>
            <person name="Yoshikawa S."/>
            <person name="Yamada K."/>
            <person name="Nakamura Y."/>
            <person name="Ichinomiya M."/>
            <person name="Sato N."/>
            <person name="Blanc-Mathieu R."/>
            <person name="Endo H."/>
            <person name="Kuwata A."/>
            <person name="Ogata H."/>
        </authorList>
    </citation>
    <scope>NUCLEOTIDE SEQUENCE [LARGE SCALE GENOMIC DNA]</scope>
    <source>
        <strain evidence="5">NIES 3699</strain>
    </source>
</reference>
<dbReference type="EMBL" id="BRXX01000441">
    <property type="protein sequence ID" value="GMI12257.1"/>
    <property type="molecule type" value="Genomic_DNA"/>
</dbReference>
<dbReference type="NCBIfam" id="NF033634">
    <property type="entry name" value="SLATT_1"/>
    <property type="match status" value="1"/>
</dbReference>
<feature type="region of interest" description="Disordered" evidence="2">
    <location>
        <begin position="1202"/>
        <end position="1221"/>
    </location>
</feature>
<dbReference type="Proteomes" id="UP001165160">
    <property type="component" value="Unassembled WGS sequence"/>
</dbReference>
<feature type="compositionally biased region" description="Acidic residues" evidence="2">
    <location>
        <begin position="156"/>
        <end position="167"/>
    </location>
</feature>